<dbReference type="Pfam" id="PF00067">
    <property type="entry name" value="p450"/>
    <property type="match status" value="1"/>
</dbReference>
<protein>
    <submittedName>
        <fullName evidence="8 9">Cytochrome P450 18a1-like</fullName>
    </submittedName>
</protein>
<dbReference type="PANTHER" id="PTHR24300:SF403">
    <property type="entry name" value="CYTOCHROME P450 306A1"/>
    <property type="match status" value="1"/>
</dbReference>
<evidence type="ECO:0000256" key="4">
    <source>
        <dbReference type="ARBA" id="ARBA00023033"/>
    </source>
</evidence>
<dbReference type="RefSeq" id="XP_014674275.1">
    <property type="nucleotide sequence ID" value="XM_014818789.1"/>
</dbReference>
<evidence type="ECO:0000256" key="3">
    <source>
        <dbReference type="ARBA" id="ARBA00023004"/>
    </source>
</evidence>
<evidence type="ECO:0000256" key="2">
    <source>
        <dbReference type="ARBA" id="ARBA00022723"/>
    </source>
</evidence>
<keyword evidence="5" id="KW-0560">Oxidoreductase</keyword>
<sequence length="495" mass="56186">MLSLLLLLFLIFLAAVWLLDQRRVSHGNLPPSVGFRFPVVGHLPYLSRDAHIDFARWGEKYGKLLHLWMGEKLVVVVNDYELIKEAFKREEFSGRPDMFLFNVTSENRTRGVILTEGAIWKYNRRFCLSSLRDMGMGRSSLESKILDEIDILLAAIEEKKQRAFDFSRLLDASIANVIGKVIFNQHFGYDDAEFTGVIASIQTNIRIVGSAFALNFLPFLRIFSRLTRLSTVMENQEWHETYFMDHIKKHREAFHDGRVNDFIDAHLLQQESCSKQPEQDAGPDVFNDIQLRALIGELFSAGTDTTTTTLSWGLLYMMLHPHIQQHIQKEIDEQVGDNKRPSMSDMPKMPYTAATILEIQRMANVVPLGVMHANNAGPAELGGYTIPAGTTIFPNLYAVHTDPKLWPEPAAFRPERFLSLDGKVLIPEGFVPFSVGKRKCLGESLAKMELFLFFTCLLQKFSFQLPDGAAQPDMKGVLGITLTPKPYKLCAIRRS</sequence>
<evidence type="ECO:0000256" key="6">
    <source>
        <dbReference type="SAM" id="SignalP"/>
    </source>
</evidence>
<dbReference type="Proteomes" id="UP000695022">
    <property type="component" value="Unplaced"/>
</dbReference>
<dbReference type="PRINTS" id="PR00385">
    <property type="entry name" value="P450"/>
</dbReference>
<keyword evidence="2 5" id="KW-0479">Metal-binding</keyword>
<dbReference type="InterPro" id="IPR001128">
    <property type="entry name" value="Cyt_P450"/>
</dbReference>
<dbReference type="PROSITE" id="PS00086">
    <property type="entry name" value="CYTOCHROME_P450"/>
    <property type="match status" value="1"/>
</dbReference>
<keyword evidence="4 5" id="KW-0503">Monooxygenase</keyword>
<accession>A0ABM1EQ03</accession>
<dbReference type="GeneID" id="106814472"/>
<keyword evidence="6" id="KW-0732">Signal</keyword>
<evidence type="ECO:0000313" key="7">
    <source>
        <dbReference type="Proteomes" id="UP000695022"/>
    </source>
</evidence>
<dbReference type="SUPFAM" id="SSF48264">
    <property type="entry name" value="Cytochrome P450"/>
    <property type="match status" value="1"/>
</dbReference>
<reference evidence="8 9" key="1">
    <citation type="submission" date="2025-05" db="UniProtKB">
        <authorList>
            <consortium name="RefSeq"/>
        </authorList>
    </citation>
    <scope>IDENTIFICATION</scope>
</reference>
<gene>
    <name evidence="8 9" type="primary">LOC106814472</name>
</gene>
<name>A0ABM1EQ03_PRICU</name>
<evidence type="ECO:0000256" key="5">
    <source>
        <dbReference type="RuleBase" id="RU000461"/>
    </source>
</evidence>
<dbReference type="InterPro" id="IPR036396">
    <property type="entry name" value="Cyt_P450_sf"/>
</dbReference>
<dbReference type="InterPro" id="IPR050182">
    <property type="entry name" value="Cytochrome_P450_fam2"/>
</dbReference>
<keyword evidence="5" id="KW-0349">Heme</keyword>
<evidence type="ECO:0000313" key="8">
    <source>
        <dbReference type="RefSeq" id="XP_014674274.1"/>
    </source>
</evidence>
<comment type="similarity">
    <text evidence="1 5">Belongs to the cytochrome P450 family.</text>
</comment>
<evidence type="ECO:0000313" key="9">
    <source>
        <dbReference type="RefSeq" id="XP_014674275.1"/>
    </source>
</evidence>
<keyword evidence="7" id="KW-1185">Reference proteome</keyword>
<dbReference type="Gene3D" id="1.10.630.10">
    <property type="entry name" value="Cytochrome P450"/>
    <property type="match status" value="1"/>
</dbReference>
<dbReference type="InterPro" id="IPR017972">
    <property type="entry name" value="Cyt_P450_CS"/>
</dbReference>
<evidence type="ECO:0000256" key="1">
    <source>
        <dbReference type="ARBA" id="ARBA00010617"/>
    </source>
</evidence>
<dbReference type="PANTHER" id="PTHR24300">
    <property type="entry name" value="CYTOCHROME P450 508A4-RELATED"/>
    <property type="match status" value="1"/>
</dbReference>
<dbReference type="PRINTS" id="PR00463">
    <property type="entry name" value="EP450I"/>
</dbReference>
<dbReference type="RefSeq" id="XP_014674274.1">
    <property type="nucleotide sequence ID" value="XM_014818788.1"/>
</dbReference>
<feature type="signal peptide" evidence="6">
    <location>
        <begin position="1"/>
        <end position="18"/>
    </location>
</feature>
<proteinExistence type="inferred from homology"/>
<dbReference type="InterPro" id="IPR002401">
    <property type="entry name" value="Cyt_P450_E_grp-I"/>
</dbReference>
<organism evidence="7 8">
    <name type="scientific">Priapulus caudatus</name>
    <name type="common">Priapulid worm</name>
    <dbReference type="NCBI Taxonomy" id="37621"/>
    <lineage>
        <taxon>Eukaryota</taxon>
        <taxon>Metazoa</taxon>
        <taxon>Ecdysozoa</taxon>
        <taxon>Scalidophora</taxon>
        <taxon>Priapulida</taxon>
        <taxon>Priapulimorpha</taxon>
        <taxon>Priapulimorphida</taxon>
        <taxon>Priapulidae</taxon>
        <taxon>Priapulus</taxon>
    </lineage>
</organism>
<keyword evidence="3 5" id="KW-0408">Iron</keyword>
<feature type="chain" id="PRO_5045022244" evidence="6">
    <location>
        <begin position="19"/>
        <end position="495"/>
    </location>
</feature>